<gene>
    <name evidence="2" type="ORF">PR048_019089</name>
</gene>
<sequence>MPLLLLYYHHYTATTTTTTTTTTATTLPPLHYHHYTTTTTLPPLHHHHYCYYYHCCYYYYCCYCCCYYCCYYYYQPARPRSDAIYKYGGARKRNDLISYIFVSTIANGNRAGRCRWSAGFLGDLPFPPPLHSGAAPYSLQSPTSAFKTSMIGLRRKRLGKLRPLTVDFTCTQIRPLQQAGSQQPTLLNSVKACARCAIAAGVRASVASVMAFPALYGQVSHQKVDDIVNIGDCINRLIGFDLAGNSLYNEIVDFIDSVVPRRYYSPGTQPVKVAEIKLTSSNVYKFNEPTSGIVRLDSHVRESESYPPGIEPCSPGWEASGLSTTPPRPHLTSDLRGSLFEIRACSPPTKANRVQFPAGDCCSIEETEKFVGGTSGRCGNGPRKRRGSGGVVVRLLASHLGEPDSISGGVAPGFSQVGTVPGRCRWTAGFLGDLPFPRPFIPALLHTHLNHPHWLSRPHCLSRLQIRGASLKGSSHIYPLQKETGRRQICKSEGKREIPEETRRRAAPSGTIPTCESPGATLSEIEPGSPRWEASSLTTTSPRPRRFPLLPLVPAPNFSVSSTEHQSPARILARNGKLGELDFRWPK</sequence>
<dbReference type="Proteomes" id="UP001159363">
    <property type="component" value="Chromosome 6"/>
</dbReference>
<evidence type="ECO:0000313" key="3">
    <source>
        <dbReference type="Proteomes" id="UP001159363"/>
    </source>
</evidence>
<feature type="region of interest" description="Disordered" evidence="1">
    <location>
        <begin position="486"/>
        <end position="548"/>
    </location>
</feature>
<accession>A0ABQ9H2W0</accession>
<proteinExistence type="predicted"/>
<feature type="region of interest" description="Disordered" evidence="1">
    <location>
        <begin position="304"/>
        <end position="330"/>
    </location>
</feature>
<protein>
    <submittedName>
        <fullName evidence="2">Uncharacterized protein</fullName>
    </submittedName>
</protein>
<organism evidence="2 3">
    <name type="scientific">Dryococelus australis</name>
    <dbReference type="NCBI Taxonomy" id="614101"/>
    <lineage>
        <taxon>Eukaryota</taxon>
        <taxon>Metazoa</taxon>
        <taxon>Ecdysozoa</taxon>
        <taxon>Arthropoda</taxon>
        <taxon>Hexapoda</taxon>
        <taxon>Insecta</taxon>
        <taxon>Pterygota</taxon>
        <taxon>Neoptera</taxon>
        <taxon>Polyneoptera</taxon>
        <taxon>Phasmatodea</taxon>
        <taxon>Verophasmatodea</taxon>
        <taxon>Anareolatae</taxon>
        <taxon>Phasmatidae</taxon>
        <taxon>Eurycanthinae</taxon>
        <taxon>Dryococelus</taxon>
    </lineage>
</organism>
<reference evidence="2 3" key="1">
    <citation type="submission" date="2023-02" db="EMBL/GenBank/DDBJ databases">
        <title>LHISI_Scaffold_Assembly.</title>
        <authorList>
            <person name="Stuart O.P."/>
            <person name="Cleave R."/>
            <person name="Magrath M.J.L."/>
            <person name="Mikheyev A.S."/>
        </authorList>
    </citation>
    <scope>NUCLEOTIDE SEQUENCE [LARGE SCALE GENOMIC DNA]</scope>
    <source>
        <strain evidence="2">Daus_M_001</strain>
        <tissue evidence="2">Leg muscle</tissue>
    </source>
</reference>
<feature type="compositionally biased region" description="Basic and acidic residues" evidence="1">
    <location>
        <begin position="486"/>
        <end position="504"/>
    </location>
</feature>
<keyword evidence="3" id="KW-1185">Reference proteome</keyword>
<comment type="caution">
    <text evidence="2">The sequence shown here is derived from an EMBL/GenBank/DDBJ whole genome shotgun (WGS) entry which is preliminary data.</text>
</comment>
<evidence type="ECO:0000313" key="2">
    <source>
        <dbReference type="EMBL" id="KAJ8878511.1"/>
    </source>
</evidence>
<evidence type="ECO:0000256" key="1">
    <source>
        <dbReference type="SAM" id="MobiDB-lite"/>
    </source>
</evidence>
<name>A0ABQ9H2W0_9NEOP</name>
<feature type="compositionally biased region" description="Low complexity" evidence="1">
    <location>
        <begin position="535"/>
        <end position="548"/>
    </location>
</feature>
<dbReference type="EMBL" id="JARBHB010000007">
    <property type="protein sequence ID" value="KAJ8878511.1"/>
    <property type="molecule type" value="Genomic_DNA"/>
</dbReference>